<dbReference type="AlphaFoldDB" id="A0AAD5SI01"/>
<dbReference type="GO" id="GO:0016985">
    <property type="term" value="F:mannan endo-1,4-beta-mannosidase activity"/>
    <property type="evidence" value="ECO:0007669"/>
    <property type="project" value="InterPro"/>
</dbReference>
<dbReference type="PANTHER" id="PTHR40079">
    <property type="entry name" value="MANNAN ENDO-1,4-BETA-MANNOSIDASE E-RELATED"/>
    <property type="match status" value="1"/>
</dbReference>
<evidence type="ECO:0000256" key="3">
    <source>
        <dbReference type="ARBA" id="ARBA00023295"/>
    </source>
</evidence>
<name>A0AAD5SI01_9FUNG</name>
<dbReference type="SUPFAM" id="SSF51445">
    <property type="entry name" value="(Trans)glycosidases"/>
    <property type="match status" value="1"/>
</dbReference>
<reference evidence="8" key="1">
    <citation type="submission" date="2020-05" db="EMBL/GenBank/DDBJ databases">
        <title>Phylogenomic resolution of chytrid fungi.</title>
        <authorList>
            <person name="Stajich J.E."/>
            <person name="Amses K."/>
            <person name="Simmons R."/>
            <person name="Seto K."/>
            <person name="Myers J."/>
            <person name="Bonds A."/>
            <person name="Quandt C.A."/>
            <person name="Barry K."/>
            <person name="Liu P."/>
            <person name="Grigoriev I."/>
            <person name="Longcore J.E."/>
            <person name="James T.Y."/>
        </authorList>
    </citation>
    <scope>NUCLEOTIDE SEQUENCE</scope>
    <source>
        <strain evidence="8">JEL0318</strain>
    </source>
</reference>
<evidence type="ECO:0000256" key="4">
    <source>
        <dbReference type="PROSITE-ProRule" id="PRU01100"/>
    </source>
</evidence>
<keyword evidence="9" id="KW-1185">Reference proteome</keyword>
<evidence type="ECO:0000313" key="9">
    <source>
        <dbReference type="Proteomes" id="UP001212841"/>
    </source>
</evidence>
<feature type="chain" id="PRO_5042109438" description="GH26 domain-containing protein" evidence="6">
    <location>
        <begin position="21"/>
        <end position="471"/>
    </location>
</feature>
<feature type="region of interest" description="Disordered" evidence="5">
    <location>
        <begin position="416"/>
        <end position="443"/>
    </location>
</feature>
<dbReference type="EMBL" id="JADGJD010000084">
    <property type="protein sequence ID" value="KAJ3055340.1"/>
    <property type="molecule type" value="Genomic_DNA"/>
</dbReference>
<feature type="active site" description="Nucleophile" evidence="4">
    <location>
        <position position="298"/>
    </location>
</feature>
<protein>
    <recommendedName>
        <fullName evidence="7">GH26 domain-containing protein</fullName>
    </recommendedName>
</protein>
<evidence type="ECO:0000256" key="6">
    <source>
        <dbReference type="SAM" id="SignalP"/>
    </source>
</evidence>
<evidence type="ECO:0000256" key="1">
    <source>
        <dbReference type="ARBA" id="ARBA00007754"/>
    </source>
</evidence>
<keyword evidence="3 4" id="KW-0326">Glycosidase</keyword>
<dbReference type="InterPro" id="IPR022790">
    <property type="entry name" value="GH26_dom"/>
</dbReference>
<dbReference type="PANTHER" id="PTHR40079:SF4">
    <property type="entry name" value="GH26 DOMAIN-CONTAINING PROTEIN-RELATED"/>
    <property type="match status" value="1"/>
</dbReference>
<evidence type="ECO:0000256" key="5">
    <source>
        <dbReference type="SAM" id="MobiDB-lite"/>
    </source>
</evidence>
<keyword evidence="2 4" id="KW-0378">Hydrolase</keyword>
<keyword evidence="6" id="KW-0732">Signal</keyword>
<feature type="compositionally biased region" description="Low complexity" evidence="5">
    <location>
        <begin position="426"/>
        <end position="443"/>
    </location>
</feature>
<comment type="caution">
    <text evidence="8">The sequence shown here is derived from an EMBL/GenBank/DDBJ whole genome shotgun (WGS) entry which is preliminary data.</text>
</comment>
<accession>A0AAD5SI01</accession>
<feature type="signal peptide" evidence="6">
    <location>
        <begin position="1"/>
        <end position="20"/>
    </location>
</feature>
<dbReference type="PROSITE" id="PS51764">
    <property type="entry name" value="GH26"/>
    <property type="match status" value="1"/>
</dbReference>
<comment type="similarity">
    <text evidence="1 4">Belongs to the glycosyl hydrolase 26 family.</text>
</comment>
<proteinExistence type="inferred from homology"/>
<feature type="active site" description="Proton donor" evidence="4">
    <location>
        <position position="131"/>
    </location>
</feature>
<sequence>MRSALLAFFTLFTALAGVSAQLAPLEPEDGKLLFGAWYDRLKNDTPIAINTRVGRPLSMFQSDINITETLQLPTQFIEQVDATNTDAILYLTVYPFWGFDRVTDVAIAELADVIGKETNKGRRVFLRYASEMNGAWFRYGQQPAKFLASWRKVIPAVRAKAAPGMLAVVWAPNSSNGYPFSGLEWSVTNTSADYRVLDTNKDGALNGLDDPYSPYYPGDDLVDWVGFSAYHYGRHDGPNSEYPWITNIDPKGDPVANMLEGKNFYGTFNLYTMFCEDGSGGGVQPPVSKGGKPFMLTETGATFHIERIGSALTPPRTGMVALPPGPGRASIKEKWWQQFMNSTFLTRFPKFKAACTFEFQKFEEETLRDFTTLGPNPGTFDPRTMRPWNEDQPVLDRFKADVPGYNFVVWSQATPNGLKPPAPVANNTNSNTNKGGDNKGTGHSAVAGAPKVVGGAGFVTLLAGLLAALFA</sequence>
<gene>
    <name evidence="8" type="ORF">HK097_010840</name>
</gene>
<dbReference type="Gene3D" id="3.20.20.80">
    <property type="entry name" value="Glycosidases"/>
    <property type="match status" value="1"/>
</dbReference>
<evidence type="ECO:0000256" key="2">
    <source>
        <dbReference type="ARBA" id="ARBA00022801"/>
    </source>
</evidence>
<evidence type="ECO:0000313" key="8">
    <source>
        <dbReference type="EMBL" id="KAJ3055340.1"/>
    </source>
</evidence>
<dbReference type="InterPro" id="IPR017853">
    <property type="entry name" value="GH"/>
</dbReference>
<organism evidence="8 9">
    <name type="scientific">Rhizophlyctis rosea</name>
    <dbReference type="NCBI Taxonomy" id="64517"/>
    <lineage>
        <taxon>Eukaryota</taxon>
        <taxon>Fungi</taxon>
        <taxon>Fungi incertae sedis</taxon>
        <taxon>Chytridiomycota</taxon>
        <taxon>Chytridiomycota incertae sedis</taxon>
        <taxon>Chytridiomycetes</taxon>
        <taxon>Rhizophlyctidales</taxon>
        <taxon>Rhizophlyctidaceae</taxon>
        <taxon>Rhizophlyctis</taxon>
    </lineage>
</organism>
<evidence type="ECO:0000259" key="7">
    <source>
        <dbReference type="PROSITE" id="PS51764"/>
    </source>
</evidence>
<dbReference type="Proteomes" id="UP001212841">
    <property type="component" value="Unassembled WGS sequence"/>
</dbReference>
<dbReference type="InterPro" id="IPR000805">
    <property type="entry name" value="Glyco_hydro_26"/>
</dbReference>
<feature type="domain" description="GH26" evidence="7">
    <location>
        <begin position="13"/>
        <end position="349"/>
    </location>
</feature>
<dbReference type="GO" id="GO:0006080">
    <property type="term" value="P:substituted mannan metabolic process"/>
    <property type="evidence" value="ECO:0007669"/>
    <property type="project" value="InterPro"/>
</dbReference>